<feature type="compositionally biased region" description="Basic and acidic residues" evidence="1">
    <location>
        <begin position="35"/>
        <end position="44"/>
    </location>
</feature>
<reference evidence="2 3" key="1">
    <citation type="journal article" date="2021" name="Elife">
        <title>Chloroplast acquisition without the gene transfer in kleptoplastic sea slugs, Plakobranchus ocellatus.</title>
        <authorList>
            <person name="Maeda T."/>
            <person name="Takahashi S."/>
            <person name="Yoshida T."/>
            <person name="Shimamura S."/>
            <person name="Takaki Y."/>
            <person name="Nagai Y."/>
            <person name="Toyoda A."/>
            <person name="Suzuki Y."/>
            <person name="Arimoto A."/>
            <person name="Ishii H."/>
            <person name="Satoh N."/>
            <person name="Nishiyama T."/>
            <person name="Hasebe M."/>
            <person name="Maruyama T."/>
            <person name="Minagawa J."/>
            <person name="Obokata J."/>
            <person name="Shigenobu S."/>
        </authorList>
    </citation>
    <scope>NUCLEOTIDE SEQUENCE [LARGE SCALE GENOMIC DNA]</scope>
</reference>
<comment type="caution">
    <text evidence="2">The sequence shown here is derived from an EMBL/GenBank/DDBJ whole genome shotgun (WGS) entry which is preliminary data.</text>
</comment>
<feature type="compositionally biased region" description="Basic and acidic residues" evidence="1">
    <location>
        <begin position="58"/>
        <end position="68"/>
    </location>
</feature>
<sequence length="68" mass="8251">MSFSKSIGTERRRDNSGSSAVLQRHVSNRAQELFYRCRREKEKKEEEEEKEEEEKEEEKEKEKKKSND</sequence>
<dbReference type="Proteomes" id="UP000762676">
    <property type="component" value="Unassembled WGS sequence"/>
</dbReference>
<feature type="region of interest" description="Disordered" evidence="1">
    <location>
        <begin position="1"/>
        <end position="68"/>
    </location>
</feature>
<gene>
    <name evidence="2" type="ORF">ElyMa_005680200</name>
</gene>
<dbReference type="AlphaFoldDB" id="A0AAV4FE35"/>
<accession>A0AAV4FE35</accession>
<evidence type="ECO:0000313" key="2">
    <source>
        <dbReference type="EMBL" id="GFR71487.1"/>
    </source>
</evidence>
<organism evidence="2 3">
    <name type="scientific">Elysia marginata</name>
    <dbReference type="NCBI Taxonomy" id="1093978"/>
    <lineage>
        <taxon>Eukaryota</taxon>
        <taxon>Metazoa</taxon>
        <taxon>Spiralia</taxon>
        <taxon>Lophotrochozoa</taxon>
        <taxon>Mollusca</taxon>
        <taxon>Gastropoda</taxon>
        <taxon>Heterobranchia</taxon>
        <taxon>Euthyneura</taxon>
        <taxon>Panpulmonata</taxon>
        <taxon>Sacoglossa</taxon>
        <taxon>Placobranchoidea</taxon>
        <taxon>Plakobranchidae</taxon>
        <taxon>Elysia</taxon>
    </lineage>
</organism>
<dbReference type="EMBL" id="BMAT01011370">
    <property type="protein sequence ID" value="GFR71487.1"/>
    <property type="molecule type" value="Genomic_DNA"/>
</dbReference>
<name>A0AAV4FE35_9GAST</name>
<evidence type="ECO:0000313" key="3">
    <source>
        <dbReference type="Proteomes" id="UP000762676"/>
    </source>
</evidence>
<protein>
    <submittedName>
        <fullName evidence="2">Uncharacterized protein</fullName>
    </submittedName>
</protein>
<evidence type="ECO:0000256" key="1">
    <source>
        <dbReference type="SAM" id="MobiDB-lite"/>
    </source>
</evidence>
<proteinExistence type="predicted"/>
<feature type="compositionally biased region" description="Acidic residues" evidence="1">
    <location>
        <begin position="45"/>
        <end position="57"/>
    </location>
</feature>
<keyword evidence="3" id="KW-1185">Reference proteome</keyword>